<reference evidence="1" key="1">
    <citation type="submission" date="2018-05" db="EMBL/GenBank/DDBJ databases">
        <authorList>
            <person name="Lanie J.A."/>
            <person name="Ng W.-L."/>
            <person name="Kazmierczak K.M."/>
            <person name="Andrzejewski T.M."/>
            <person name="Davidsen T.M."/>
            <person name="Wayne K.J."/>
            <person name="Tettelin H."/>
            <person name="Glass J.I."/>
            <person name="Rusch D."/>
            <person name="Podicherti R."/>
            <person name="Tsui H.-C.T."/>
            <person name="Winkler M.E."/>
        </authorList>
    </citation>
    <scope>NUCLEOTIDE SEQUENCE</scope>
</reference>
<accession>A0A381WY82</accession>
<dbReference type="EMBL" id="UINC01013205">
    <property type="protein sequence ID" value="SVA57221.1"/>
    <property type="molecule type" value="Genomic_DNA"/>
</dbReference>
<organism evidence="1">
    <name type="scientific">marine metagenome</name>
    <dbReference type="NCBI Taxonomy" id="408172"/>
    <lineage>
        <taxon>unclassified sequences</taxon>
        <taxon>metagenomes</taxon>
        <taxon>ecological metagenomes</taxon>
    </lineage>
</organism>
<protein>
    <submittedName>
        <fullName evidence="1">Uncharacterized protein</fullName>
    </submittedName>
</protein>
<name>A0A381WY82_9ZZZZ</name>
<evidence type="ECO:0000313" key="1">
    <source>
        <dbReference type="EMBL" id="SVA57221.1"/>
    </source>
</evidence>
<sequence length="63" mass="7276">MPTHEKDAIIQTNLNMPYIRTNDCLVHYQVNAVSQVLSLLHGSVATWLTAALKRTCRWWEISH</sequence>
<gene>
    <name evidence="1" type="ORF">METZ01_LOCUS110075</name>
</gene>
<dbReference type="AlphaFoldDB" id="A0A381WY82"/>
<proteinExistence type="predicted"/>